<dbReference type="EMBL" id="UZAN01047399">
    <property type="protein sequence ID" value="VDP85340.1"/>
    <property type="molecule type" value="Genomic_DNA"/>
</dbReference>
<evidence type="ECO:0000313" key="2">
    <source>
        <dbReference type="EMBL" id="VDP85340.1"/>
    </source>
</evidence>
<feature type="region of interest" description="Disordered" evidence="1">
    <location>
        <begin position="1"/>
        <end position="28"/>
    </location>
</feature>
<dbReference type="WBParaSite" id="ECPE_0000945401-mRNA-1">
    <property type="protein sequence ID" value="ECPE_0000945401-mRNA-1"/>
    <property type="gene ID" value="ECPE_0000945401"/>
</dbReference>
<proteinExistence type="predicted"/>
<dbReference type="Proteomes" id="UP000272942">
    <property type="component" value="Unassembled WGS sequence"/>
</dbReference>
<evidence type="ECO:0000313" key="4">
    <source>
        <dbReference type="WBParaSite" id="ECPE_0000945401-mRNA-1"/>
    </source>
</evidence>
<sequence>MPDMSANSVARPRHHSCEPHKNKIHPSGYLTVKPDEVLTRLRRAKETGLDPQLIIADVREARLFQAGHVLTARSASCYTKTMARRAIASWDCSFADELGCPAPAHTCLTNFCTQISQVSGPSVVVYDQRGDVLPSLMPDESAVRYFIDALIHRGNMVYFMVGECVKFLTVITRFQLFVSLCGVVRLLSTFVVKPHGVIDLIRLS</sequence>
<dbReference type="SUPFAM" id="SSF52821">
    <property type="entry name" value="Rhodanese/Cell cycle control phosphatase"/>
    <property type="match status" value="1"/>
</dbReference>
<evidence type="ECO:0000313" key="3">
    <source>
        <dbReference type="Proteomes" id="UP000272942"/>
    </source>
</evidence>
<reference evidence="4" key="1">
    <citation type="submission" date="2016-06" db="UniProtKB">
        <authorList>
            <consortium name="WormBaseParasite"/>
        </authorList>
    </citation>
    <scope>IDENTIFICATION</scope>
</reference>
<gene>
    <name evidence="2" type="ORF">ECPE_LOCUS9425</name>
</gene>
<accession>A0A183AR40</accession>
<protein>
    <submittedName>
        <fullName evidence="4">Rhodanese domain-containing protein</fullName>
    </submittedName>
</protein>
<organism evidence="4">
    <name type="scientific">Echinostoma caproni</name>
    <dbReference type="NCBI Taxonomy" id="27848"/>
    <lineage>
        <taxon>Eukaryota</taxon>
        <taxon>Metazoa</taxon>
        <taxon>Spiralia</taxon>
        <taxon>Lophotrochozoa</taxon>
        <taxon>Platyhelminthes</taxon>
        <taxon>Trematoda</taxon>
        <taxon>Digenea</taxon>
        <taxon>Plagiorchiida</taxon>
        <taxon>Echinostomata</taxon>
        <taxon>Echinostomatoidea</taxon>
        <taxon>Echinostomatidae</taxon>
        <taxon>Echinostoma</taxon>
    </lineage>
</organism>
<dbReference type="InterPro" id="IPR036873">
    <property type="entry name" value="Rhodanese-like_dom_sf"/>
</dbReference>
<keyword evidence="3" id="KW-1185">Reference proteome</keyword>
<reference evidence="2 3" key="2">
    <citation type="submission" date="2018-11" db="EMBL/GenBank/DDBJ databases">
        <authorList>
            <consortium name="Pathogen Informatics"/>
        </authorList>
    </citation>
    <scope>NUCLEOTIDE SEQUENCE [LARGE SCALE GENOMIC DNA]</scope>
    <source>
        <strain evidence="2 3">Egypt</strain>
    </source>
</reference>
<dbReference type="AlphaFoldDB" id="A0A183AR40"/>
<evidence type="ECO:0000256" key="1">
    <source>
        <dbReference type="SAM" id="MobiDB-lite"/>
    </source>
</evidence>
<dbReference type="OrthoDB" id="165342at2759"/>
<dbReference type="Gene3D" id="3.40.250.10">
    <property type="entry name" value="Rhodanese-like domain"/>
    <property type="match status" value="1"/>
</dbReference>
<name>A0A183AR40_9TREM</name>